<dbReference type="AlphaFoldDB" id="A0A679IMF9"/>
<sequence length="314" mass="33241">MKTIAIHQFGSAQELQATEIEQAPLKANEVLVTNHAFSINPMDIAGRMGMLDKPFNELWSFPIVLGWDFAGTIAAVGDTVTNYQVGDKVFGNAPTVRPGNNGTYSEFVITTPDLIAPLPEGLSFDEAAALPIAGLTAYCAIVKNLAVQPKEKILVQGGAGGVGLIAVQIAKALGAYVATTASPANHTLLKKLGVDEVIDYNTVNAADVLANYDGVFDTAGDIATGLKVLKADGKLITVAAQPTPEQLQDQQKQVAFQFTDGTSADLSDLAQMVLEGKVKLQVTSLPVSVENVKKAHELVESRHVKGKIVIHIKD</sequence>
<organism evidence="2 3">
    <name type="scientific">Enterococcus saigonensis</name>
    <dbReference type="NCBI Taxonomy" id="1805431"/>
    <lineage>
        <taxon>Bacteria</taxon>
        <taxon>Bacillati</taxon>
        <taxon>Bacillota</taxon>
        <taxon>Bacilli</taxon>
        <taxon>Lactobacillales</taxon>
        <taxon>Enterococcaceae</taxon>
        <taxon>Enterococcus</taxon>
    </lineage>
</organism>
<dbReference type="InterPro" id="IPR036291">
    <property type="entry name" value="NAD(P)-bd_dom_sf"/>
</dbReference>
<protein>
    <submittedName>
        <fullName evidence="2">Dehydrogenase</fullName>
    </submittedName>
</protein>
<dbReference type="Pfam" id="PF13602">
    <property type="entry name" value="ADH_zinc_N_2"/>
    <property type="match status" value="1"/>
</dbReference>
<feature type="domain" description="Enoyl reductase (ER)" evidence="1">
    <location>
        <begin position="10"/>
        <end position="310"/>
    </location>
</feature>
<evidence type="ECO:0000313" key="3">
    <source>
        <dbReference type="Proteomes" id="UP000502998"/>
    </source>
</evidence>
<dbReference type="Gene3D" id="3.90.180.10">
    <property type="entry name" value="Medium-chain alcohol dehydrogenases, catalytic domain"/>
    <property type="match status" value="1"/>
</dbReference>
<keyword evidence="3" id="KW-1185">Reference proteome</keyword>
<dbReference type="Gene3D" id="3.40.50.720">
    <property type="entry name" value="NAD(P)-binding Rossmann-like Domain"/>
    <property type="match status" value="1"/>
</dbReference>
<dbReference type="PANTHER" id="PTHR11695:SF294">
    <property type="entry name" value="RETICULON-4-INTERACTING PROTEIN 1, MITOCHONDRIAL"/>
    <property type="match status" value="1"/>
</dbReference>
<dbReference type="KEGG" id="esg:EsVE80_14540"/>
<dbReference type="InterPro" id="IPR020843">
    <property type="entry name" value="ER"/>
</dbReference>
<reference evidence="2 3" key="1">
    <citation type="submission" date="2020-02" db="EMBL/GenBank/DDBJ databases">
        <title>Characterization of vanA genotype vancomycin-resistant Enterococcus saigonensis VE80.</title>
        <authorList>
            <person name="Harada T."/>
            <person name="Motooka D."/>
            <person name="Nakamura S."/>
            <person name="Yamamoto Y."/>
            <person name="Kawahara R."/>
            <person name="Kawatsu K."/>
        </authorList>
    </citation>
    <scope>NUCLEOTIDE SEQUENCE [LARGE SCALE GENOMIC DNA]</scope>
    <source>
        <strain evidence="2 3">VE80</strain>
    </source>
</reference>
<dbReference type="Proteomes" id="UP000502998">
    <property type="component" value="Chromosome"/>
</dbReference>
<name>A0A679IMF9_9ENTE</name>
<dbReference type="RefSeq" id="WP_173103147.1">
    <property type="nucleotide sequence ID" value="NZ_AP022822.1"/>
</dbReference>
<dbReference type="SMART" id="SM00829">
    <property type="entry name" value="PKS_ER"/>
    <property type="match status" value="1"/>
</dbReference>
<dbReference type="Pfam" id="PF08240">
    <property type="entry name" value="ADH_N"/>
    <property type="match status" value="1"/>
</dbReference>
<dbReference type="EMBL" id="AP022822">
    <property type="protein sequence ID" value="BCA85931.1"/>
    <property type="molecule type" value="Genomic_DNA"/>
</dbReference>
<dbReference type="InterPro" id="IPR013154">
    <property type="entry name" value="ADH-like_N"/>
</dbReference>
<evidence type="ECO:0000313" key="2">
    <source>
        <dbReference type="EMBL" id="BCA85931.1"/>
    </source>
</evidence>
<accession>A0A679IMF9</accession>
<gene>
    <name evidence="2" type="ORF">EsVE80_14540</name>
</gene>
<dbReference type="InterPro" id="IPR011032">
    <property type="entry name" value="GroES-like_sf"/>
</dbReference>
<dbReference type="PANTHER" id="PTHR11695">
    <property type="entry name" value="ALCOHOL DEHYDROGENASE RELATED"/>
    <property type="match status" value="1"/>
</dbReference>
<evidence type="ECO:0000259" key="1">
    <source>
        <dbReference type="SMART" id="SM00829"/>
    </source>
</evidence>
<dbReference type="GO" id="GO:0016491">
    <property type="term" value="F:oxidoreductase activity"/>
    <property type="evidence" value="ECO:0007669"/>
    <property type="project" value="InterPro"/>
</dbReference>
<proteinExistence type="predicted"/>
<dbReference type="CDD" id="cd05289">
    <property type="entry name" value="MDR_like_2"/>
    <property type="match status" value="1"/>
</dbReference>
<dbReference type="InterPro" id="IPR050700">
    <property type="entry name" value="YIM1/Zinc_Alcohol_DH_Fams"/>
</dbReference>
<dbReference type="SUPFAM" id="SSF51735">
    <property type="entry name" value="NAD(P)-binding Rossmann-fold domains"/>
    <property type="match status" value="1"/>
</dbReference>
<dbReference type="SUPFAM" id="SSF50129">
    <property type="entry name" value="GroES-like"/>
    <property type="match status" value="1"/>
</dbReference>